<dbReference type="RefSeq" id="WP_255038307.1">
    <property type="nucleotide sequence ID" value="NZ_RJUF01000175.1"/>
</dbReference>
<keyword evidence="2" id="KW-0472">Membrane</keyword>
<accession>A0AAE3H5L4</accession>
<proteinExistence type="predicted"/>
<evidence type="ECO:0000256" key="1">
    <source>
        <dbReference type="SAM" id="MobiDB-lite"/>
    </source>
</evidence>
<feature type="compositionally biased region" description="Basic and acidic residues" evidence="1">
    <location>
        <begin position="278"/>
        <end position="338"/>
    </location>
</feature>
<keyword evidence="4" id="KW-1185">Reference proteome</keyword>
<dbReference type="Pfam" id="PF06078">
    <property type="entry name" value="DUF937"/>
    <property type="match status" value="1"/>
</dbReference>
<protein>
    <submittedName>
        <fullName evidence="3">DUF937 domain-containing protein</fullName>
    </submittedName>
</protein>
<evidence type="ECO:0000256" key="2">
    <source>
        <dbReference type="SAM" id="Phobius"/>
    </source>
</evidence>
<evidence type="ECO:0000313" key="3">
    <source>
        <dbReference type="EMBL" id="MCP9764615.1"/>
    </source>
</evidence>
<dbReference type="AlphaFoldDB" id="A0AAE3H5L4"/>
<name>A0AAE3H5L4_9BACT</name>
<keyword evidence="2" id="KW-0812">Transmembrane</keyword>
<feature type="transmembrane region" description="Helical" evidence="2">
    <location>
        <begin position="206"/>
        <end position="226"/>
    </location>
</feature>
<dbReference type="InterPro" id="IPR036737">
    <property type="entry name" value="OmpA-like_sf"/>
</dbReference>
<organism evidence="3 4">
    <name type="scientific">Lacihabitans soyangensis</name>
    <dbReference type="NCBI Taxonomy" id="869394"/>
    <lineage>
        <taxon>Bacteria</taxon>
        <taxon>Pseudomonadati</taxon>
        <taxon>Bacteroidota</taxon>
        <taxon>Cytophagia</taxon>
        <taxon>Cytophagales</taxon>
        <taxon>Leadbetterellaceae</taxon>
        <taxon>Lacihabitans</taxon>
    </lineage>
</organism>
<dbReference type="SUPFAM" id="SSF103088">
    <property type="entry name" value="OmpA-like"/>
    <property type="match status" value="1"/>
</dbReference>
<feature type="region of interest" description="Disordered" evidence="1">
    <location>
        <begin position="276"/>
        <end position="346"/>
    </location>
</feature>
<evidence type="ECO:0000313" key="4">
    <source>
        <dbReference type="Proteomes" id="UP001204144"/>
    </source>
</evidence>
<gene>
    <name evidence="3" type="ORF">EGI31_16880</name>
</gene>
<dbReference type="EMBL" id="RJUF01000175">
    <property type="protein sequence ID" value="MCP9764615.1"/>
    <property type="molecule type" value="Genomic_DNA"/>
</dbReference>
<dbReference type="Proteomes" id="UP001204144">
    <property type="component" value="Unassembled WGS sequence"/>
</dbReference>
<comment type="caution">
    <text evidence="3">The sequence shown here is derived from an EMBL/GenBank/DDBJ whole genome shotgun (WGS) entry which is preliminary data.</text>
</comment>
<sequence length="432" mass="46747">MDFLSKIKGTISAKTVENLASFLGENIPDVESGLGLSLNSFLAGLLKYAHSDVDLKNIINVLNDGGHTGDILNNIESFSSNFEKTQLLVTIGNNISVHFLGNKVPQLVEKISGISEVRKTSAASLLSLSAPIVLGSIGKTMKEGNLDLTGLRNHFKEINEGVINALPPAISNIFQFKKTSNNPVPAAVPPIKDQKEKVKTESKTNWAVILPWLILGIAGLSVLYYAKFAKKNTFKVPTEQAIVTEKTETDLKSEDFLPDSAVAALPVEKNVVPVESSEEIKKTEPETIAKPQEKLKVESPITLEKKTTTPTTEKKETKTTIEKPLEKKSTDSKPDEIKTPSGWSAINGNVFKKNSAEITSSSLINGIVNQLRNSSKTIKISPLSGGNRTLGEDRAYALRDILIEKGISEDQITISSSVSGSNPNGIVYRIGN</sequence>
<reference evidence="3 4" key="1">
    <citation type="submission" date="2018-11" db="EMBL/GenBank/DDBJ databases">
        <title>Novel bacteria species description.</title>
        <authorList>
            <person name="Han J.-H."/>
        </authorList>
    </citation>
    <scope>NUCLEOTIDE SEQUENCE [LARGE SCALE GENOMIC DNA]</scope>
    <source>
        <strain evidence="3 4">KCTC23259</strain>
    </source>
</reference>
<dbReference type="InterPro" id="IPR009282">
    <property type="entry name" value="DUF937"/>
</dbReference>
<keyword evidence="2" id="KW-1133">Transmembrane helix</keyword>